<dbReference type="GO" id="GO:0006351">
    <property type="term" value="P:DNA-templated transcription"/>
    <property type="evidence" value="ECO:0007669"/>
    <property type="project" value="InterPro"/>
</dbReference>
<feature type="compositionally biased region" description="Polar residues" evidence="7">
    <location>
        <begin position="77"/>
        <end position="89"/>
    </location>
</feature>
<evidence type="ECO:0000256" key="4">
    <source>
        <dbReference type="ARBA" id="ARBA00023125"/>
    </source>
</evidence>
<evidence type="ECO:0000313" key="10">
    <source>
        <dbReference type="Proteomes" id="UP000007148"/>
    </source>
</evidence>
<evidence type="ECO:0000256" key="5">
    <source>
        <dbReference type="ARBA" id="ARBA00023163"/>
    </source>
</evidence>
<keyword evidence="1" id="KW-0479">Metal-binding</keyword>
<organism evidence="9 10">
    <name type="scientific">Serendipita indica (strain DSM 11827)</name>
    <name type="common">Root endophyte fungus</name>
    <name type="synonym">Piriformospora indica</name>
    <dbReference type="NCBI Taxonomy" id="1109443"/>
    <lineage>
        <taxon>Eukaryota</taxon>
        <taxon>Fungi</taxon>
        <taxon>Dikarya</taxon>
        <taxon>Basidiomycota</taxon>
        <taxon>Agaricomycotina</taxon>
        <taxon>Agaricomycetes</taxon>
        <taxon>Sebacinales</taxon>
        <taxon>Serendipitaceae</taxon>
        <taxon>Serendipita</taxon>
    </lineage>
</organism>
<evidence type="ECO:0000259" key="8">
    <source>
        <dbReference type="SMART" id="SM00906"/>
    </source>
</evidence>
<protein>
    <recommendedName>
        <fullName evidence="8">Xylanolytic transcriptional activator regulatory domain-containing protein</fullName>
    </recommendedName>
</protein>
<reference evidence="9 10" key="1">
    <citation type="journal article" date="2011" name="PLoS Pathog.">
        <title>Endophytic Life Strategies Decoded by Genome and Transcriptome Analyses of the Mutualistic Root Symbiont Piriformospora indica.</title>
        <authorList>
            <person name="Zuccaro A."/>
            <person name="Lahrmann U."/>
            <person name="Guldener U."/>
            <person name="Langen G."/>
            <person name="Pfiffi S."/>
            <person name="Biedenkopf D."/>
            <person name="Wong P."/>
            <person name="Samans B."/>
            <person name="Grimm C."/>
            <person name="Basiewicz M."/>
            <person name="Murat C."/>
            <person name="Martin F."/>
            <person name="Kogel K.H."/>
        </authorList>
    </citation>
    <scope>NUCLEOTIDE SEQUENCE [LARGE SCALE GENOMIC DNA]</scope>
    <source>
        <strain evidence="9 10">DSM 11827</strain>
    </source>
</reference>
<dbReference type="GO" id="GO:0008270">
    <property type="term" value="F:zinc ion binding"/>
    <property type="evidence" value="ECO:0007669"/>
    <property type="project" value="InterPro"/>
</dbReference>
<dbReference type="PANTHER" id="PTHR31313">
    <property type="entry name" value="TY1 ENHANCER ACTIVATOR"/>
    <property type="match status" value="1"/>
</dbReference>
<feature type="compositionally biased region" description="Polar residues" evidence="7">
    <location>
        <begin position="196"/>
        <end position="208"/>
    </location>
</feature>
<feature type="region of interest" description="Disordered" evidence="7">
    <location>
        <begin position="139"/>
        <end position="225"/>
    </location>
</feature>
<dbReference type="CDD" id="cd12148">
    <property type="entry name" value="fungal_TF_MHR"/>
    <property type="match status" value="1"/>
</dbReference>
<keyword evidence="10" id="KW-1185">Reference proteome</keyword>
<feature type="region of interest" description="Disordered" evidence="7">
    <location>
        <begin position="503"/>
        <end position="531"/>
    </location>
</feature>
<dbReference type="AlphaFoldDB" id="G4T538"/>
<gene>
    <name evidence="9" type="ORF">PIIN_00080</name>
</gene>
<keyword evidence="5" id="KW-0804">Transcription</keyword>
<keyword evidence="2" id="KW-0862">Zinc</keyword>
<dbReference type="OrthoDB" id="2154091at2759"/>
<keyword evidence="4" id="KW-0238">DNA-binding</keyword>
<keyword evidence="3" id="KW-0805">Transcription regulation</keyword>
<dbReference type="InParanoid" id="G4T538"/>
<keyword evidence="6" id="KW-0539">Nucleus</keyword>
<evidence type="ECO:0000256" key="6">
    <source>
        <dbReference type="ARBA" id="ARBA00023242"/>
    </source>
</evidence>
<feature type="region of interest" description="Disordered" evidence="7">
    <location>
        <begin position="246"/>
        <end position="286"/>
    </location>
</feature>
<feature type="region of interest" description="Disordered" evidence="7">
    <location>
        <begin position="771"/>
        <end position="790"/>
    </location>
</feature>
<evidence type="ECO:0000256" key="7">
    <source>
        <dbReference type="SAM" id="MobiDB-lite"/>
    </source>
</evidence>
<dbReference type="eggNOG" id="ENOG502QW0K">
    <property type="taxonomic scope" value="Eukaryota"/>
</dbReference>
<accession>G4T538</accession>
<feature type="compositionally biased region" description="Polar residues" evidence="7">
    <location>
        <begin position="215"/>
        <end position="224"/>
    </location>
</feature>
<dbReference type="GO" id="GO:0003677">
    <property type="term" value="F:DNA binding"/>
    <property type="evidence" value="ECO:0007669"/>
    <property type="project" value="UniProtKB-KW"/>
</dbReference>
<dbReference type="STRING" id="1109443.G4T538"/>
<dbReference type="InterPro" id="IPR007219">
    <property type="entry name" value="XnlR_reg_dom"/>
</dbReference>
<comment type="caution">
    <text evidence="9">The sequence shown here is derived from an EMBL/GenBank/DDBJ whole genome shotgun (WGS) entry which is preliminary data.</text>
</comment>
<evidence type="ECO:0000256" key="3">
    <source>
        <dbReference type="ARBA" id="ARBA00023015"/>
    </source>
</evidence>
<dbReference type="HOGENOM" id="CLU_304215_0_0_1"/>
<sequence length="977" mass="106622">MQWISSKIQCTWTADEDSRRPATKQYVESLKNTNKVQQERIQRLEALLAANGISADGGTAAQPGASQPAVLLPGSSGPRSQTHSPSGSWTGDLPPDTFLAPGNDPGYDSLSDTESVAENLSNAASRLVINDGDLAVVGPSSLQFHRPSPITRTIPLEDDSRDAPKHTLHIGEDVPHSRSHSRNPSFNHNRSRSHSQARSVGHSRSSSVAPHGLTPPSQVSNFAGNVSPPAGAGLFANLSPPPGSASVGYFDPASPGSDQTGQEPSTIDHIFSASNPRGAFSPNAVADDDDDDHYDWRLVLPKDIDISRTEHDTVLDTFFKFFSSWCYRTIPDLFLRDMRRYLENSQVLEKSQNLEDEKATVTGPKTVHYTPMLHNAILSIALAYSEDPMLSSRSTRAKFVQQAKSTLEIECSRPSLACVQALAYIASFYSGEGEQTLGFLYFGMSIRMSQALGLSIDCSGWVRSGHISALDEVDRVWTYWVTYSLDKCWAFYVGRDHGLPNPLLRASQPPTDPTSATSQTFLAPPSSAGLRSPVPTFDIHYPLPDERADNQPWEWKSPQSWGSGLLQQRKSSPNSPSNVSSAFYQTSKLMVLATKVMNAIWRLPKNASSESIASLALDVDSWLEELPDSMRITRPKTTQALPHILMINMAHQWIQIVLHRPFYRLSQNKADPSIKRCDSGAEKILQYLAAWRRLYELRYVPITAVQIAFVAGTTCLLRAIQSVNMPEKRRTALDGVREIIRALNEMGRTWKSAKQSADALKVLLHEQVSVNERSPGPTRHPTVELQPPSVANSRAGTMDMAFEIHSGSRMPLGGRILEEVRFMHEPHPDLAMGDSLFPGGSFTADSPGSSHSGQYFNTGDGMGIHNAGYDATGQGHFAAENALGLPGLNMQPGVLSLGGQNPGLTNYGFPQFGQFMDANQARLRGGESFPNHPIGQFGATGGHGASASLGNTAEWFSSEFSYSGVGPQQSNQQFWGQ</sequence>
<feature type="compositionally biased region" description="Basic and acidic residues" evidence="7">
    <location>
        <begin position="161"/>
        <end position="176"/>
    </location>
</feature>
<evidence type="ECO:0000256" key="1">
    <source>
        <dbReference type="ARBA" id="ARBA00022723"/>
    </source>
</evidence>
<dbReference type="Pfam" id="PF04082">
    <property type="entry name" value="Fungal_trans"/>
    <property type="match status" value="1"/>
</dbReference>
<dbReference type="PANTHER" id="PTHR31313:SF81">
    <property type="entry name" value="TY1 ENHANCER ACTIVATOR"/>
    <property type="match status" value="1"/>
</dbReference>
<feature type="region of interest" description="Disordered" evidence="7">
    <location>
        <begin position="924"/>
        <end position="943"/>
    </location>
</feature>
<evidence type="ECO:0000313" key="9">
    <source>
        <dbReference type="EMBL" id="CCA66394.1"/>
    </source>
</evidence>
<evidence type="ECO:0000256" key="2">
    <source>
        <dbReference type="ARBA" id="ARBA00022833"/>
    </source>
</evidence>
<feature type="domain" description="Xylanolytic transcriptional activator regulatory" evidence="8">
    <location>
        <begin position="438"/>
        <end position="516"/>
    </location>
</feature>
<dbReference type="Proteomes" id="UP000007148">
    <property type="component" value="Unassembled WGS sequence"/>
</dbReference>
<dbReference type="SMART" id="SM00906">
    <property type="entry name" value="Fungal_trans"/>
    <property type="match status" value="1"/>
</dbReference>
<dbReference type="InterPro" id="IPR051615">
    <property type="entry name" value="Transcr_Regulatory_Elem"/>
</dbReference>
<name>G4T538_SERID</name>
<feature type="region of interest" description="Disordered" evidence="7">
    <location>
        <begin position="57"/>
        <end position="114"/>
    </location>
</feature>
<feature type="compositionally biased region" description="Polar residues" evidence="7">
    <location>
        <begin position="256"/>
        <end position="265"/>
    </location>
</feature>
<dbReference type="EMBL" id="CAFZ01000001">
    <property type="protein sequence ID" value="CCA66394.1"/>
    <property type="molecule type" value="Genomic_DNA"/>
</dbReference>
<proteinExistence type="predicted"/>